<gene>
    <name evidence="2" type="ORF">GIB67_033286</name>
</gene>
<reference evidence="2 3" key="1">
    <citation type="journal article" date="2020" name="IScience">
        <title>Genome Sequencing of the Endangered Kingdonia uniflora (Circaeasteraceae, Ranunculales) Reveals Potential Mechanisms of Evolutionary Specialization.</title>
        <authorList>
            <person name="Sun Y."/>
            <person name="Deng T."/>
            <person name="Zhang A."/>
            <person name="Moore M.J."/>
            <person name="Landis J.B."/>
            <person name="Lin N."/>
            <person name="Zhang H."/>
            <person name="Zhang X."/>
            <person name="Huang J."/>
            <person name="Zhang X."/>
            <person name="Sun H."/>
            <person name="Wang H."/>
        </authorList>
    </citation>
    <scope>NUCLEOTIDE SEQUENCE [LARGE SCALE GENOMIC DNA]</scope>
    <source>
        <strain evidence="2">TB1705</strain>
        <tissue evidence="2">Leaf</tissue>
    </source>
</reference>
<protein>
    <submittedName>
        <fullName evidence="2">Uncharacterized protein</fullName>
    </submittedName>
</protein>
<comment type="caution">
    <text evidence="2">The sequence shown here is derived from an EMBL/GenBank/DDBJ whole genome shotgun (WGS) entry which is preliminary data.</text>
</comment>
<feature type="compositionally biased region" description="Basic residues" evidence="1">
    <location>
        <begin position="39"/>
        <end position="51"/>
    </location>
</feature>
<evidence type="ECO:0000313" key="3">
    <source>
        <dbReference type="Proteomes" id="UP000541444"/>
    </source>
</evidence>
<accession>A0A7J7LK38</accession>
<keyword evidence="3" id="KW-1185">Reference proteome</keyword>
<evidence type="ECO:0000313" key="2">
    <source>
        <dbReference type="EMBL" id="KAF6142898.1"/>
    </source>
</evidence>
<name>A0A7J7LK38_9MAGN</name>
<feature type="non-terminal residue" evidence="2">
    <location>
        <position position="81"/>
    </location>
</feature>
<dbReference type="EMBL" id="JACGCM010002227">
    <property type="protein sequence ID" value="KAF6142898.1"/>
    <property type="molecule type" value="Genomic_DNA"/>
</dbReference>
<organism evidence="2 3">
    <name type="scientific">Kingdonia uniflora</name>
    <dbReference type="NCBI Taxonomy" id="39325"/>
    <lineage>
        <taxon>Eukaryota</taxon>
        <taxon>Viridiplantae</taxon>
        <taxon>Streptophyta</taxon>
        <taxon>Embryophyta</taxon>
        <taxon>Tracheophyta</taxon>
        <taxon>Spermatophyta</taxon>
        <taxon>Magnoliopsida</taxon>
        <taxon>Ranunculales</taxon>
        <taxon>Circaeasteraceae</taxon>
        <taxon>Kingdonia</taxon>
    </lineage>
</organism>
<feature type="compositionally biased region" description="Low complexity" evidence="1">
    <location>
        <begin position="21"/>
        <end position="30"/>
    </location>
</feature>
<sequence>MEIEYEIHKLKAEAMGALNMASPAGLSSGPPQSPLSREHGRKHHSPKRTNLTRREGRMLSFGISLHPDDPEVTVEEMAFYN</sequence>
<proteinExistence type="predicted"/>
<evidence type="ECO:0000256" key="1">
    <source>
        <dbReference type="SAM" id="MobiDB-lite"/>
    </source>
</evidence>
<feature type="region of interest" description="Disordered" evidence="1">
    <location>
        <begin position="21"/>
        <end position="55"/>
    </location>
</feature>
<dbReference type="AlphaFoldDB" id="A0A7J7LK38"/>
<dbReference type="Proteomes" id="UP000541444">
    <property type="component" value="Unassembled WGS sequence"/>
</dbReference>